<reference evidence="4" key="2">
    <citation type="submission" date="2021-09" db="EMBL/GenBank/DDBJ databases">
        <authorList>
            <person name="Jia N."/>
            <person name="Wang J."/>
            <person name="Shi W."/>
            <person name="Du L."/>
            <person name="Sun Y."/>
            <person name="Zhan W."/>
            <person name="Jiang J."/>
            <person name="Wang Q."/>
            <person name="Zhang B."/>
            <person name="Ji P."/>
            <person name="Sakyi L.B."/>
            <person name="Cui X."/>
            <person name="Yuan T."/>
            <person name="Jiang B."/>
            <person name="Yang W."/>
            <person name="Lam T.T.-Y."/>
            <person name="Chang Q."/>
            <person name="Ding S."/>
            <person name="Wang X."/>
            <person name="Zhu J."/>
            <person name="Ruan X."/>
            <person name="Zhao L."/>
            <person name="Wei J."/>
            <person name="Que T."/>
            <person name="Du C."/>
            <person name="Cheng J."/>
            <person name="Dai P."/>
            <person name="Han X."/>
            <person name="Huang E."/>
            <person name="Gao Y."/>
            <person name="Liu J."/>
            <person name="Shao H."/>
            <person name="Ye R."/>
            <person name="Li L."/>
            <person name="Wei W."/>
            <person name="Wang X."/>
            <person name="Wang C."/>
            <person name="Huo Q."/>
            <person name="Li W."/>
            <person name="Guo W."/>
            <person name="Chen H."/>
            <person name="Chen S."/>
            <person name="Zhou L."/>
            <person name="Zhou L."/>
            <person name="Ni X."/>
            <person name="Tian J."/>
            <person name="Zhou Y."/>
            <person name="Sheng Y."/>
            <person name="Liu T."/>
            <person name="Pan Y."/>
            <person name="Xia L."/>
            <person name="Li J."/>
            <person name="Zhao F."/>
            <person name="Cao W."/>
        </authorList>
    </citation>
    <scope>NUCLEOTIDE SEQUENCE</scope>
    <source>
        <strain evidence="4">Rmic-2018</strain>
        <tissue evidence="4">Larvae</tissue>
    </source>
</reference>
<dbReference type="GO" id="GO:0046872">
    <property type="term" value="F:metal ion binding"/>
    <property type="evidence" value="ECO:0007669"/>
    <property type="project" value="UniProtKB-KW"/>
</dbReference>
<dbReference type="Proteomes" id="UP000821866">
    <property type="component" value="Chromosome 4"/>
</dbReference>
<keyword evidence="5" id="KW-1185">Reference proteome</keyword>
<dbReference type="GO" id="GO:0008484">
    <property type="term" value="F:sulfuric ester hydrolase activity"/>
    <property type="evidence" value="ECO:0007669"/>
    <property type="project" value="InterPro"/>
</dbReference>
<dbReference type="PANTHER" id="PTHR10342">
    <property type="entry name" value="ARYLSULFATASE"/>
    <property type="match status" value="1"/>
</dbReference>
<dbReference type="SUPFAM" id="SSF53649">
    <property type="entry name" value="Alkaline phosphatase-like"/>
    <property type="match status" value="1"/>
</dbReference>
<dbReference type="InterPro" id="IPR017850">
    <property type="entry name" value="Alkaline_phosphatase_core_sf"/>
</dbReference>
<sequence length="197" mass="21988">MRFTGVCGGDVDKLPPLDGFDMWRALTDGEESPRSEILVNINAPAGEAALRYRNWKLVIGDFGEFNQRIEIPGGSRPYEGLDEMMSNSRAAAVLKRLYGRDDVFEHAGQWRREATLTCGDDAAANANFSPGAPYYVFDITNDPCELHNLSEERPEILSMLLEKLEAYNKTVVPPVNDTVDPLGAPERHNGVWAPWVY</sequence>
<proteinExistence type="predicted"/>
<organism evidence="4 5">
    <name type="scientific">Rhipicephalus microplus</name>
    <name type="common">Cattle tick</name>
    <name type="synonym">Boophilus microplus</name>
    <dbReference type="NCBI Taxonomy" id="6941"/>
    <lineage>
        <taxon>Eukaryota</taxon>
        <taxon>Metazoa</taxon>
        <taxon>Ecdysozoa</taxon>
        <taxon>Arthropoda</taxon>
        <taxon>Chelicerata</taxon>
        <taxon>Arachnida</taxon>
        <taxon>Acari</taxon>
        <taxon>Parasitiformes</taxon>
        <taxon>Ixodida</taxon>
        <taxon>Ixodoidea</taxon>
        <taxon>Ixodidae</taxon>
        <taxon>Rhipicephalinae</taxon>
        <taxon>Rhipicephalus</taxon>
        <taxon>Boophilus</taxon>
    </lineage>
</organism>
<keyword evidence="1" id="KW-0479">Metal-binding</keyword>
<evidence type="ECO:0000256" key="2">
    <source>
        <dbReference type="ARBA" id="ARBA00022837"/>
    </source>
</evidence>
<dbReference type="PANTHER" id="PTHR10342:SF273">
    <property type="entry name" value="RE14504P"/>
    <property type="match status" value="1"/>
</dbReference>
<dbReference type="Gene3D" id="3.30.1120.10">
    <property type="match status" value="1"/>
</dbReference>
<reference evidence="4" key="1">
    <citation type="journal article" date="2020" name="Cell">
        <title>Large-Scale Comparative Analyses of Tick Genomes Elucidate Their Genetic Diversity and Vector Capacities.</title>
        <authorList>
            <consortium name="Tick Genome and Microbiome Consortium (TIGMIC)"/>
            <person name="Jia N."/>
            <person name="Wang J."/>
            <person name="Shi W."/>
            <person name="Du L."/>
            <person name="Sun Y."/>
            <person name="Zhan W."/>
            <person name="Jiang J.F."/>
            <person name="Wang Q."/>
            <person name="Zhang B."/>
            <person name="Ji P."/>
            <person name="Bell-Sakyi L."/>
            <person name="Cui X.M."/>
            <person name="Yuan T.T."/>
            <person name="Jiang B.G."/>
            <person name="Yang W.F."/>
            <person name="Lam T.T."/>
            <person name="Chang Q.C."/>
            <person name="Ding S.J."/>
            <person name="Wang X.J."/>
            <person name="Zhu J.G."/>
            <person name="Ruan X.D."/>
            <person name="Zhao L."/>
            <person name="Wei J.T."/>
            <person name="Ye R.Z."/>
            <person name="Que T.C."/>
            <person name="Du C.H."/>
            <person name="Zhou Y.H."/>
            <person name="Cheng J.X."/>
            <person name="Dai P.F."/>
            <person name="Guo W.B."/>
            <person name="Han X.H."/>
            <person name="Huang E.J."/>
            <person name="Li L.F."/>
            <person name="Wei W."/>
            <person name="Gao Y.C."/>
            <person name="Liu J.Z."/>
            <person name="Shao H.Z."/>
            <person name="Wang X."/>
            <person name="Wang C.C."/>
            <person name="Yang T.C."/>
            <person name="Huo Q.B."/>
            <person name="Li W."/>
            <person name="Chen H.Y."/>
            <person name="Chen S.E."/>
            <person name="Zhou L.G."/>
            <person name="Ni X.B."/>
            <person name="Tian J.H."/>
            <person name="Sheng Y."/>
            <person name="Liu T."/>
            <person name="Pan Y.S."/>
            <person name="Xia L.Y."/>
            <person name="Li J."/>
            <person name="Zhao F."/>
            <person name="Cao W.C."/>
        </authorList>
    </citation>
    <scope>NUCLEOTIDE SEQUENCE</scope>
    <source>
        <strain evidence="4">Rmic-2018</strain>
    </source>
</reference>
<evidence type="ECO:0000256" key="3">
    <source>
        <dbReference type="ARBA" id="ARBA00023180"/>
    </source>
</evidence>
<keyword evidence="3" id="KW-0325">Glycoprotein</keyword>
<comment type="caution">
    <text evidence="4">The sequence shown here is derived from an EMBL/GenBank/DDBJ whole genome shotgun (WGS) entry which is preliminary data.</text>
</comment>
<protein>
    <recommendedName>
        <fullName evidence="6">Arylsulfatase b</fullName>
    </recommendedName>
</protein>
<evidence type="ECO:0000313" key="5">
    <source>
        <dbReference type="Proteomes" id="UP000821866"/>
    </source>
</evidence>
<keyword evidence="2" id="KW-0106">Calcium</keyword>
<dbReference type="AlphaFoldDB" id="A0A9J6E2U6"/>
<evidence type="ECO:0000256" key="1">
    <source>
        <dbReference type="ARBA" id="ARBA00022723"/>
    </source>
</evidence>
<dbReference type="EMBL" id="JABSTU010000006">
    <property type="protein sequence ID" value="KAH8028867.1"/>
    <property type="molecule type" value="Genomic_DNA"/>
</dbReference>
<dbReference type="VEuPathDB" id="VectorBase:LOC119167549"/>
<gene>
    <name evidence="4" type="ORF">HPB51_019998</name>
</gene>
<dbReference type="InterPro" id="IPR047115">
    <property type="entry name" value="ARSB"/>
</dbReference>
<evidence type="ECO:0008006" key="6">
    <source>
        <dbReference type="Google" id="ProtNLM"/>
    </source>
</evidence>
<accession>A0A9J6E2U6</accession>
<evidence type="ECO:0000313" key="4">
    <source>
        <dbReference type="EMBL" id="KAH8028867.1"/>
    </source>
</evidence>
<name>A0A9J6E2U6_RHIMP</name>